<proteinExistence type="predicted"/>
<protein>
    <submittedName>
        <fullName evidence="1">Uncharacterized protein</fullName>
    </submittedName>
</protein>
<sequence length="24" mass="2949">MLERLRLTWEKGYRQVELESNNAL</sequence>
<dbReference type="Proteomes" id="UP000593576">
    <property type="component" value="Unassembled WGS sequence"/>
</dbReference>
<organism evidence="1 2">
    <name type="scientific">Gossypium schwendimanii</name>
    <name type="common">Cotton</name>
    <dbReference type="NCBI Taxonomy" id="34291"/>
    <lineage>
        <taxon>Eukaryota</taxon>
        <taxon>Viridiplantae</taxon>
        <taxon>Streptophyta</taxon>
        <taxon>Embryophyta</taxon>
        <taxon>Tracheophyta</taxon>
        <taxon>Spermatophyta</taxon>
        <taxon>Magnoliopsida</taxon>
        <taxon>eudicotyledons</taxon>
        <taxon>Gunneridae</taxon>
        <taxon>Pentapetalae</taxon>
        <taxon>rosids</taxon>
        <taxon>malvids</taxon>
        <taxon>Malvales</taxon>
        <taxon>Malvaceae</taxon>
        <taxon>Malvoideae</taxon>
        <taxon>Gossypium</taxon>
    </lineage>
</organism>
<feature type="non-terminal residue" evidence="1">
    <location>
        <position position="24"/>
    </location>
</feature>
<comment type="caution">
    <text evidence="1">The sequence shown here is derived from an EMBL/GenBank/DDBJ whole genome shotgun (WGS) entry which is preliminary data.</text>
</comment>
<accession>A0A7J9MVB2</accession>
<evidence type="ECO:0000313" key="1">
    <source>
        <dbReference type="EMBL" id="MBA0874992.1"/>
    </source>
</evidence>
<name>A0A7J9MVB2_GOSSC</name>
<keyword evidence="2" id="KW-1185">Reference proteome</keyword>
<gene>
    <name evidence="1" type="ORF">Goshw_024930</name>
</gene>
<dbReference type="EMBL" id="JABFAF010000013">
    <property type="protein sequence ID" value="MBA0874992.1"/>
    <property type="molecule type" value="Genomic_DNA"/>
</dbReference>
<evidence type="ECO:0000313" key="2">
    <source>
        <dbReference type="Proteomes" id="UP000593576"/>
    </source>
</evidence>
<reference evidence="1 2" key="1">
    <citation type="journal article" date="2019" name="Genome Biol. Evol.">
        <title>Insights into the evolution of the New World diploid cottons (Gossypium, subgenus Houzingenia) based on genome sequencing.</title>
        <authorList>
            <person name="Grover C.E."/>
            <person name="Arick M.A. 2nd"/>
            <person name="Thrash A."/>
            <person name="Conover J.L."/>
            <person name="Sanders W.S."/>
            <person name="Peterson D.G."/>
            <person name="Frelichowski J.E."/>
            <person name="Scheffler J.A."/>
            <person name="Scheffler B.E."/>
            <person name="Wendel J.F."/>
        </authorList>
    </citation>
    <scope>NUCLEOTIDE SEQUENCE [LARGE SCALE GENOMIC DNA]</scope>
    <source>
        <strain evidence="1">1</strain>
        <tissue evidence="1">Leaf</tissue>
    </source>
</reference>
<dbReference type="AlphaFoldDB" id="A0A7J9MVB2"/>